<organism evidence="1">
    <name type="scientific">marine metagenome</name>
    <dbReference type="NCBI Taxonomy" id="408172"/>
    <lineage>
        <taxon>unclassified sequences</taxon>
        <taxon>metagenomes</taxon>
        <taxon>ecological metagenomes</taxon>
    </lineage>
</organism>
<dbReference type="SMART" id="SM00028">
    <property type="entry name" value="TPR"/>
    <property type="match status" value="2"/>
</dbReference>
<dbReference type="InterPro" id="IPR019734">
    <property type="entry name" value="TPR_rpt"/>
</dbReference>
<reference evidence="1" key="1">
    <citation type="submission" date="2018-05" db="EMBL/GenBank/DDBJ databases">
        <authorList>
            <person name="Lanie J.A."/>
            <person name="Ng W.-L."/>
            <person name="Kazmierczak K.M."/>
            <person name="Andrzejewski T.M."/>
            <person name="Davidsen T.M."/>
            <person name="Wayne K.J."/>
            <person name="Tettelin H."/>
            <person name="Glass J.I."/>
            <person name="Rusch D."/>
            <person name="Podicherti R."/>
            <person name="Tsui H.-C.T."/>
            <person name="Winkler M.E."/>
        </authorList>
    </citation>
    <scope>NUCLEOTIDE SEQUENCE</scope>
</reference>
<dbReference type="Gene3D" id="1.25.40.10">
    <property type="entry name" value="Tetratricopeptide repeat domain"/>
    <property type="match status" value="1"/>
</dbReference>
<dbReference type="AlphaFoldDB" id="A0A383DWW6"/>
<proteinExistence type="predicted"/>
<gene>
    <name evidence="1" type="ORF">METZ01_LOCUS501534</name>
</gene>
<sequence>MLMGNNSFYDRKDHTRLGAQPMDNRLGILFILLFLVPNSWGQSDKRSIGNTADPVTVIGPRNLPLYNGAEALLAGDNAEGIRLTLEGLKIAFGRREEEAALSNLCAGYLKLGKYSEALKYCDTLLAQNNESWRGYNNRAVAYILTRQYDKAEVDLVKGEELNPGARTLKIARAMYMDAVHPVRPEIEIDDRQNQEDE</sequence>
<accession>A0A383DWW6</accession>
<protein>
    <submittedName>
        <fullName evidence="1">Uncharacterized protein</fullName>
    </submittedName>
</protein>
<dbReference type="EMBL" id="UINC01220669">
    <property type="protein sequence ID" value="SVE48680.1"/>
    <property type="molecule type" value="Genomic_DNA"/>
</dbReference>
<dbReference type="SUPFAM" id="SSF48452">
    <property type="entry name" value="TPR-like"/>
    <property type="match status" value="1"/>
</dbReference>
<name>A0A383DWW6_9ZZZZ</name>
<evidence type="ECO:0000313" key="1">
    <source>
        <dbReference type="EMBL" id="SVE48680.1"/>
    </source>
</evidence>
<dbReference type="InterPro" id="IPR011990">
    <property type="entry name" value="TPR-like_helical_dom_sf"/>
</dbReference>